<organism evidence="2 3">
    <name type="scientific">Peronospora effusa</name>
    <dbReference type="NCBI Taxonomy" id="542832"/>
    <lineage>
        <taxon>Eukaryota</taxon>
        <taxon>Sar</taxon>
        <taxon>Stramenopiles</taxon>
        <taxon>Oomycota</taxon>
        <taxon>Peronosporomycetes</taxon>
        <taxon>Peronosporales</taxon>
        <taxon>Peronosporaceae</taxon>
        <taxon>Peronospora</taxon>
    </lineage>
</organism>
<evidence type="ECO:0000313" key="3">
    <source>
        <dbReference type="Proteomes" id="UP000282087"/>
    </source>
</evidence>
<name>A0A3M6VCE0_9STRA</name>
<comment type="caution">
    <text evidence="2">The sequence shown here is derived from an EMBL/GenBank/DDBJ whole genome shotgun (WGS) entry which is preliminary data.</text>
</comment>
<accession>A0A3M6VCE0</accession>
<dbReference type="Proteomes" id="UP000282087">
    <property type="component" value="Unassembled WGS sequence"/>
</dbReference>
<dbReference type="EMBL" id="QLLG01000344">
    <property type="protein sequence ID" value="RMX64047.1"/>
    <property type="molecule type" value="Genomic_DNA"/>
</dbReference>
<dbReference type="AlphaFoldDB" id="A0A3M6VCE0"/>
<feature type="compositionally biased region" description="Polar residues" evidence="1">
    <location>
        <begin position="117"/>
        <end position="130"/>
    </location>
</feature>
<evidence type="ECO:0000313" key="2">
    <source>
        <dbReference type="EMBL" id="RMX64047.1"/>
    </source>
</evidence>
<reference evidence="2 3" key="1">
    <citation type="submission" date="2018-06" db="EMBL/GenBank/DDBJ databases">
        <title>Comparative genomics of downy mildews reveals potential adaptations to biotrophy.</title>
        <authorList>
            <person name="Fletcher K."/>
            <person name="Klosterman S.J."/>
            <person name="Derevnina L."/>
            <person name="Martin F."/>
            <person name="Koike S."/>
            <person name="Reyes Chin-Wo S."/>
            <person name="Mou B."/>
            <person name="Michelmore R."/>
        </authorList>
    </citation>
    <scope>NUCLEOTIDE SEQUENCE [LARGE SCALE GENOMIC DNA]</scope>
    <source>
        <strain evidence="2 3">R14</strain>
    </source>
</reference>
<protein>
    <submittedName>
        <fullName evidence="2">Uncharacterized protein</fullName>
    </submittedName>
</protein>
<dbReference type="VEuPathDB" id="FungiDB:DD237_006032"/>
<evidence type="ECO:0000256" key="1">
    <source>
        <dbReference type="SAM" id="MobiDB-lite"/>
    </source>
</evidence>
<sequence>MERALGEPALVLCSVCLDNKKHEDRWLPLRCKNDQALLVRDVCVRPRCPRLQVRGHLCVRHVLELELSWQGNYSVRTCHGCCVSTLQLYHEKRDVWFIFETSEYSIHAHGVERRVKTQPSVSQTPYASTRANRKKRTGKRQRLRRGSSRLTKHHVRGEQMLAYEWSLGNLSLEKSKHLWRDNQKRVEMKKGPLVLFASSESVTEQSHEKQTSDAANARPEPQEVFCVTLGCRRYAKTGYYCRFHSSKPLVFMKPVVKIKMTGSAAILGEG</sequence>
<gene>
    <name evidence="2" type="ORF">DD238_005868</name>
</gene>
<proteinExistence type="predicted"/>
<keyword evidence="3" id="KW-1185">Reference proteome</keyword>
<feature type="compositionally biased region" description="Basic residues" evidence="1">
    <location>
        <begin position="131"/>
        <end position="150"/>
    </location>
</feature>
<feature type="region of interest" description="Disordered" evidence="1">
    <location>
        <begin position="116"/>
        <end position="150"/>
    </location>
</feature>